<dbReference type="CDD" id="cd02248">
    <property type="entry name" value="Peptidase_C1A"/>
    <property type="match status" value="1"/>
</dbReference>
<dbReference type="PROSITE" id="PS00139">
    <property type="entry name" value="THIOL_PROTEASE_CYS"/>
    <property type="match status" value="1"/>
</dbReference>
<dbReference type="OrthoDB" id="405971at2759"/>
<gene>
    <name evidence="8" type="ORF">TTHERM_01074550</name>
</gene>
<evidence type="ECO:0000256" key="5">
    <source>
        <dbReference type="SAM" id="SignalP"/>
    </source>
</evidence>
<dbReference type="PROSITE" id="PS00639">
    <property type="entry name" value="THIOL_PROTEASE_HIS"/>
    <property type="match status" value="1"/>
</dbReference>
<dbReference type="GO" id="GO:0006508">
    <property type="term" value="P:proteolysis"/>
    <property type="evidence" value="ECO:0007669"/>
    <property type="project" value="UniProtKB-KW"/>
</dbReference>
<dbReference type="AlphaFoldDB" id="Q24FN2"/>
<evidence type="ECO:0000256" key="4">
    <source>
        <dbReference type="SAM" id="MobiDB-lite"/>
    </source>
</evidence>
<dbReference type="MEROPS" id="C01.A54"/>
<accession>Q24FN2</accession>
<dbReference type="GO" id="GO:0008234">
    <property type="term" value="F:cysteine-type peptidase activity"/>
    <property type="evidence" value="ECO:0007669"/>
    <property type="project" value="InterPro"/>
</dbReference>
<dbReference type="Pfam" id="PF08246">
    <property type="entry name" value="Inhibitor_I29"/>
    <property type="match status" value="1"/>
</dbReference>
<dbReference type="InterPro" id="IPR000169">
    <property type="entry name" value="Pept_cys_AS"/>
</dbReference>
<keyword evidence="3" id="KW-1015">Disulfide bond</keyword>
<dbReference type="InterPro" id="IPR025660">
    <property type="entry name" value="Pept_his_AS"/>
</dbReference>
<dbReference type="PRINTS" id="PR00705">
    <property type="entry name" value="PAPAIN"/>
</dbReference>
<dbReference type="eggNOG" id="KOG1543">
    <property type="taxonomic scope" value="Eukaryota"/>
</dbReference>
<evidence type="ECO:0000256" key="1">
    <source>
        <dbReference type="ARBA" id="ARBA00008455"/>
    </source>
</evidence>
<dbReference type="SMART" id="SM00848">
    <property type="entry name" value="Inhibitor_I29"/>
    <property type="match status" value="1"/>
</dbReference>
<dbReference type="OMA" id="TWAICPL"/>
<evidence type="ECO:0000259" key="7">
    <source>
        <dbReference type="SMART" id="SM00848"/>
    </source>
</evidence>
<dbReference type="InterPro" id="IPR038765">
    <property type="entry name" value="Papain-like_cys_pep_sf"/>
</dbReference>
<dbReference type="HOGENOM" id="CLU_012184_1_0_1"/>
<dbReference type="Pfam" id="PF00112">
    <property type="entry name" value="Peptidase_C1"/>
    <property type="match status" value="1"/>
</dbReference>
<dbReference type="InterPro" id="IPR000668">
    <property type="entry name" value="Peptidase_C1A_C"/>
</dbReference>
<evidence type="ECO:0000313" key="8">
    <source>
        <dbReference type="EMBL" id="EAS06612.1"/>
    </source>
</evidence>
<proteinExistence type="inferred from homology"/>
<feature type="signal peptide" evidence="5">
    <location>
        <begin position="1"/>
        <end position="18"/>
    </location>
</feature>
<organism evidence="8 9">
    <name type="scientific">Tetrahymena thermophila (strain SB210)</name>
    <dbReference type="NCBI Taxonomy" id="312017"/>
    <lineage>
        <taxon>Eukaryota</taxon>
        <taxon>Sar</taxon>
        <taxon>Alveolata</taxon>
        <taxon>Ciliophora</taxon>
        <taxon>Intramacronucleata</taxon>
        <taxon>Oligohymenophorea</taxon>
        <taxon>Hymenostomatida</taxon>
        <taxon>Tetrahymenina</taxon>
        <taxon>Tetrahymenidae</taxon>
        <taxon>Tetrahymena</taxon>
    </lineage>
</organism>
<dbReference type="GeneID" id="7842201"/>
<keyword evidence="8" id="KW-0645">Protease</keyword>
<dbReference type="PANTHER" id="PTHR12411">
    <property type="entry name" value="CYSTEINE PROTEASE FAMILY C1-RELATED"/>
    <property type="match status" value="1"/>
</dbReference>
<dbReference type="EMBL" id="GG662270">
    <property type="protein sequence ID" value="EAS06612.1"/>
    <property type="molecule type" value="Genomic_DNA"/>
</dbReference>
<reference evidence="9" key="1">
    <citation type="journal article" date="2006" name="PLoS Biol.">
        <title>Macronuclear genome sequence of the ciliate Tetrahymena thermophila, a model eukaryote.</title>
        <authorList>
            <person name="Eisen J.A."/>
            <person name="Coyne R.S."/>
            <person name="Wu M."/>
            <person name="Wu D."/>
            <person name="Thiagarajan M."/>
            <person name="Wortman J.R."/>
            <person name="Badger J.H."/>
            <person name="Ren Q."/>
            <person name="Amedeo P."/>
            <person name="Jones K.M."/>
            <person name="Tallon L.J."/>
            <person name="Delcher A.L."/>
            <person name="Salzberg S.L."/>
            <person name="Silva J.C."/>
            <person name="Haas B.J."/>
            <person name="Majoros W.H."/>
            <person name="Farzad M."/>
            <person name="Carlton J.M."/>
            <person name="Smith R.K. Jr."/>
            <person name="Garg J."/>
            <person name="Pearlman R.E."/>
            <person name="Karrer K.M."/>
            <person name="Sun L."/>
            <person name="Manning G."/>
            <person name="Elde N.C."/>
            <person name="Turkewitz A.P."/>
            <person name="Asai D.J."/>
            <person name="Wilkes D.E."/>
            <person name="Wang Y."/>
            <person name="Cai H."/>
            <person name="Collins K."/>
            <person name="Stewart B.A."/>
            <person name="Lee S.R."/>
            <person name="Wilamowska K."/>
            <person name="Weinberg Z."/>
            <person name="Ruzzo W.L."/>
            <person name="Wloga D."/>
            <person name="Gaertig J."/>
            <person name="Frankel J."/>
            <person name="Tsao C.-C."/>
            <person name="Gorovsky M.A."/>
            <person name="Keeling P.J."/>
            <person name="Waller R.F."/>
            <person name="Patron N.J."/>
            <person name="Cherry J.M."/>
            <person name="Stover N.A."/>
            <person name="Krieger C.J."/>
            <person name="del Toro C."/>
            <person name="Ryder H.F."/>
            <person name="Williamson S.C."/>
            <person name="Barbeau R.A."/>
            <person name="Hamilton E.P."/>
            <person name="Orias E."/>
        </authorList>
    </citation>
    <scope>NUCLEOTIDE SEQUENCE [LARGE SCALE GENOMIC DNA]</scope>
    <source>
        <strain evidence="9">SB210</strain>
    </source>
</reference>
<feature type="chain" id="PRO_5018787888" evidence="5">
    <location>
        <begin position="19"/>
        <end position="367"/>
    </location>
</feature>
<feature type="region of interest" description="Disordered" evidence="4">
    <location>
        <begin position="117"/>
        <end position="141"/>
    </location>
</feature>
<dbReference type="KEGG" id="tet:TTHERM_01074550"/>
<evidence type="ECO:0000259" key="6">
    <source>
        <dbReference type="SMART" id="SM00645"/>
    </source>
</evidence>
<evidence type="ECO:0000256" key="3">
    <source>
        <dbReference type="ARBA" id="ARBA00023157"/>
    </source>
</evidence>
<dbReference type="Gene3D" id="3.90.70.10">
    <property type="entry name" value="Cysteine proteinases"/>
    <property type="match status" value="1"/>
</dbReference>
<name>Q24FN2_TETTS</name>
<keyword evidence="9" id="KW-1185">Reference proteome</keyword>
<evidence type="ECO:0000313" key="9">
    <source>
        <dbReference type="Proteomes" id="UP000009168"/>
    </source>
</evidence>
<feature type="domain" description="Cathepsin propeptide inhibitor" evidence="7">
    <location>
        <begin position="40"/>
        <end position="97"/>
    </location>
</feature>
<keyword evidence="8" id="KW-0378">Hydrolase</keyword>
<dbReference type="InterPro" id="IPR013201">
    <property type="entry name" value="Prot_inhib_I29"/>
</dbReference>
<dbReference type="SMART" id="SM00645">
    <property type="entry name" value="Pept_C1"/>
    <property type="match status" value="1"/>
</dbReference>
<dbReference type="RefSeq" id="XP_001026857.1">
    <property type="nucleotide sequence ID" value="XM_001026857.1"/>
</dbReference>
<feature type="domain" description="Peptidase C1A papain C-terminal" evidence="6">
    <location>
        <begin position="155"/>
        <end position="367"/>
    </location>
</feature>
<dbReference type="InterPro" id="IPR013128">
    <property type="entry name" value="Peptidase_C1A"/>
</dbReference>
<evidence type="ECO:0000256" key="2">
    <source>
        <dbReference type="ARBA" id="ARBA00023145"/>
    </source>
</evidence>
<dbReference type="Proteomes" id="UP000009168">
    <property type="component" value="Unassembled WGS sequence"/>
</dbReference>
<comment type="similarity">
    <text evidence="1">Belongs to the peptidase C1 family.</text>
</comment>
<dbReference type="InterPro" id="IPR039417">
    <property type="entry name" value="Peptidase_C1A_papain-like"/>
</dbReference>
<feature type="compositionally biased region" description="Polar residues" evidence="4">
    <location>
        <begin position="132"/>
        <end position="141"/>
    </location>
</feature>
<dbReference type="InParanoid" id="Q24FN2"/>
<keyword evidence="5" id="KW-0732">Signal</keyword>
<sequence>MKLAQLILFSLLSLTCFCQLTSLKSENKLENIKVDDLILFNKWKFENKKSYFNHEEASFRQILFLKNLKNINFHNANKTHTYKVAVNQFTDLTQEEFEASYLNPILTQAEKLRFLQRDGGQNGGKDGGSNQTQNCTDVKNCQNPPPPVIQPLYNVSQSIDWRQSGAVSPVKNQGSCGSCWAFSAVALAESVNLLRNNSLALYSEQELVDCTYKNPQYYNYGCQGGWPSVAYRYIKDQGISSQQNYPYIGQNRNCSINSASPPKAFYAKDPIYYYTNNGNQTNLVQYAVNQAPISVLVDATNWSSYSQGVFNNCGNVTINHAVLLVGYDTSGNWLVKNSWGTNWGQKGYITLAPGNTCNVQSSPLGGL</sequence>
<protein>
    <submittedName>
        <fullName evidence="8">Papain family cysteine protease</fullName>
    </submittedName>
</protein>
<keyword evidence="2" id="KW-0865">Zymogen</keyword>
<dbReference type="SUPFAM" id="SSF54001">
    <property type="entry name" value="Cysteine proteinases"/>
    <property type="match status" value="1"/>
</dbReference>